<dbReference type="VEuPathDB" id="FungiDB:PSHT_16071"/>
<sequence length="1808" mass="200208">MVCAEFSSFNKPFTASLVLAGGQRSRAYVVDNPHAENSRFSLNRPSHPYVVLAAGFSARECAKVLALPIFKFLAGRVHLRAPVADHNPYAETSRFSLNRPSLAGKARLQDDHELAFHSSVPFPRNSHQRTKLFEATSSGILSITRPVSVRSSNDRPLKKGNPNDEGSRTKKISELDPLERSPFKDEADQISPLSLKTSSFQKLWTRGWLSRLDAVAQPIIQFSSLQLDAVAQPILQFSSVQLDAVAQPISSTNPAIFIVLDPVSTHLLISIIVAMSKRRAENPEPLHPEPLWDGKYHSEFTSIHLDCTLTNASVHNASDPNQLPIPRLRQTLSAFKIPIDHGELRTKLFRRYVFLARTQSPESVMGWLGLDSLDGPLPAPDTLVVSQIKILLALYGIDYPAQPKRAHLVELYLSIAPTRRPRIPASPATSATVSVVSVLIPSLPKRKKQKPNLRARSNQSPTPPKPLPKSNAPRVETLLTHVAKPGVQSLPSHVGKSKRIKSMTRSPRKATGPSRARSMARIYKSSKYALRRSPRLRAAQGHTPMLVDSEEGTARQTSPSSADLTQFSQNDARDKESQIVIKYDSDADSDMPSRSGDFTETAGSPTPSTVRPADSPINVAPAREASEDRRASEQPRQISPSSADLTQFSQNDARDEESQIVIKYDSDADSDMPTRSGDFTDTTRSPSPSTVRPADSPINVAPAREASEDRRSSEQPTGEEGQSFLEASPTPRTFDIAAPADDNQLRHSSQQTTQEEDPESQTASNPNQGTQSPIASVSPQGSEDLTASCVPESSLNGPADHDSQSQGSRRSSVPADDSDENQDSRSSQASSRRADQDSDQESGVSQRSSVPAGEFEASSSRQKSANRVSEADNQDSASCERASVSDERRYLDRQVVPEALASLATQPPPAHAHCLAPPQVRNASPRMLQSGQLGEYLEAHNVPYNPSTRLARMVGSYNTLRLSLTDLRELQPHKRSRVPPSSPPPTSSRRSSSSRRPSSSGLKRRRKRAKVGASSDNDQVGFVYRCASIPLPSPSESGSSARSSNYQPSVASIETSVATVSQTSISTRSTTRTKRKFPTQNAGQKQVKKSSPPLQTSTAAPKRRTQRSQPRRIGRRIRTHHAADDIINLVPILPETSKKRKNLSSTFAPVKRARPDCDDPPSELPTRPQASTSRLCRASTSRHRRPKETAQNSYTPQYSFRDDGVVHYSFRDDGEVNVEDVRPEPVHQSALELLGLPSKRTRPEPPSPPGLTKRPRPGPSDCDLPHSRLSPRPSTSHSRWKGKERAHENSYVPSSSFHERQPAFHDDDEALLPAAPRSKRKRPDDCSPSFDQAAKRQALSTHELLPTSPLLPCSPQVRRRRPREPRVRHNSFRGPSIHDDILVPNSPERGIERWRSSVPPDYSSPPPSPSPSPSHPPHTHSGRCHVGGSSCVGQRMVSDFVQATSRLTDCIEKLTTTKVVPLQQAPNRRAAAHDHLSFLTLFGRTMDLGLFPPPATDREKADWRPDPENDYSDDETASQASSDNAADEPDDNVPFFPYRDGPGHKNSLMSILKIMRRSMRRSGVVSFRPDFARGVRDTDNRFLWDLAHSIFVKLVRAQEYPEIDLETCSTTMIRQAIFNHAEELQRSYRQARLGSEALREKARKKRVQMRTTRLRDARAKFCSTQAFLIPFIPTITACTSDAESEDGDEGLDDEDHEDDEDLALDQRRVIVQTLEWRHDRIGEAARLIDQLIERKRKSGDKSFGRSSTIIRVRPHNPRISTRPCPQRLPVHAYSEEYIKTLGMGKITRLEAQSYPSLRGIVKGLSNMI</sequence>
<feature type="compositionally biased region" description="Basic and acidic residues" evidence="1">
    <location>
        <begin position="152"/>
        <end position="187"/>
    </location>
</feature>
<proteinExistence type="predicted"/>
<feature type="compositionally biased region" description="Basic residues" evidence="1">
    <location>
        <begin position="1101"/>
        <end position="1115"/>
    </location>
</feature>
<name>A0A2S4UBP2_9BASI</name>
<feature type="compositionally biased region" description="Low complexity" evidence="1">
    <location>
        <begin position="987"/>
        <end position="1001"/>
    </location>
</feature>
<feature type="compositionally biased region" description="Basic residues" evidence="1">
    <location>
        <begin position="495"/>
        <end position="508"/>
    </location>
</feature>
<feature type="compositionally biased region" description="Basic and acidic residues" evidence="1">
    <location>
        <begin position="624"/>
        <end position="633"/>
    </location>
</feature>
<feature type="region of interest" description="Disordered" evidence="1">
    <location>
        <begin position="1140"/>
        <end position="1200"/>
    </location>
</feature>
<feature type="compositionally biased region" description="Pro residues" evidence="1">
    <location>
        <begin position="1402"/>
        <end position="1416"/>
    </location>
</feature>
<feature type="compositionally biased region" description="Low complexity" evidence="1">
    <location>
        <begin position="1059"/>
        <end position="1070"/>
    </location>
</feature>
<feature type="region of interest" description="Disordered" evidence="1">
    <location>
        <begin position="967"/>
        <end position="1016"/>
    </location>
</feature>
<feature type="compositionally biased region" description="Basic and acidic residues" evidence="1">
    <location>
        <begin position="1496"/>
        <end position="1507"/>
    </location>
</feature>
<comment type="caution">
    <text evidence="2">The sequence shown here is derived from an EMBL/GenBank/DDBJ whole genome shotgun (WGS) entry which is preliminary data.</text>
</comment>
<feature type="compositionally biased region" description="Polar residues" evidence="1">
    <location>
        <begin position="760"/>
        <end position="796"/>
    </location>
</feature>
<feature type="compositionally biased region" description="Basic residues" evidence="1">
    <location>
        <begin position="1357"/>
        <end position="1371"/>
    </location>
</feature>
<feature type="compositionally biased region" description="Acidic residues" evidence="1">
    <location>
        <begin position="1682"/>
        <end position="1699"/>
    </location>
</feature>
<protein>
    <submittedName>
        <fullName evidence="2">Uncharacterized protein</fullName>
    </submittedName>
</protein>
<dbReference type="OrthoDB" id="2507552at2759"/>
<feature type="region of interest" description="Disordered" evidence="1">
    <location>
        <begin position="445"/>
        <end position="890"/>
    </location>
</feature>
<reference evidence="3" key="2">
    <citation type="journal article" date="2018" name="BMC Genomics">
        <title>Genomic insights into host adaptation between the wheat stripe rust pathogen (Puccinia striiformis f. sp. tritici) and the barley stripe rust pathogen (Puccinia striiformis f. sp. hordei).</title>
        <authorList>
            <person name="Xia C."/>
            <person name="Wang M."/>
            <person name="Yin C."/>
            <person name="Cornejo O.E."/>
            <person name="Hulbert S.H."/>
            <person name="Chen X."/>
        </authorList>
    </citation>
    <scope>NUCLEOTIDE SEQUENCE [LARGE SCALE GENOMIC DNA]</scope>
    <source>
        <strain evidence="3">93TX-2</strain>
    </source>
</reference>
<dbReference type="EMBL" id="PKSM01000467">
    <property type="protein sequence ID" value="POV94697.1"/>
    <property type="molecule type" value="Genomic_DNA"/>
</dbReference>
<feature type="region of interest" description="Disordered" evidence="1">
    <location>
        <begin position="1680"/>
        <end position="1699"/>
    </location>
</feature>
<feature type="compositionally biased region" description="Polar residues" evidence="1">
    <location>
        <begin position="857"/>
        <end position="867"/>
    </location>
</feature>
<feature type="compositionally biased region" description="Polar residues" evidence="1">
    <location>
        <begin position="1189"/>
        <end position="1198"/>
    </location>
</feature>
<feature type="region of interest" description="Disordered" evidence="1">
    <location>
        <begin position="1055"/>
        <end position="1115"/>
    </location>
</feature>
<organism evidence="2 3">
    <name type="scientific">Puccinia striiformis</name>
    <dbReference type="NCBI Taxonomy" id="27350"/>
    <lineage>
        <taxon>Eukaryota</taxon>
        <taxon>Fungi</taxon>
        <taxon>Dikarya</taxon>
        <taxon>Basidiomycota</taxon>
        <taxon>Pucciniomycotina</taxon>
        <taxon>Pucciniomycetes</taxon>
        <taxon>Pucciniales</taxon>
        <taxon>Pucciniaceae</taxon>
        <taxon>Puccinia</taxon>
    </lineage>
</organism>
<dbReference type="Proteomes" id="UP000238274">
    <property type="component" value="Unassembled WGS sequence"/>
</dbReference>
<gene>
    <name evidence="2" type="ORF">PSHT_16071</name>
</gene>
<evidence type="ECO:0000313" key="2">
    <source>
        <dbReference type="EMBL" id="POV94697.1"/>
    </source>
</evidence>
<dbReference type="VEuPathDB" id="FungiDB:PSTT_08043"/>
<reference evidence="2 3" key="1">
    <citation type="submission" date="2017-12" db="EMBL/GenBank/DDBJ databases">
        <title>Gene loss provides genomic basis for host adaptation in cereal stripe rust fungi.</title>
        <authorList>
            <person name="Xia C."/>
        </authorList>
    </citation>
    <scope>NUCLEOTIDE SEQUENCE [LARGE SCALE GENOMIC DNA]</scope>
    <source>
        <strain evidence="2 3">93TX-2</strain>
    </source>
</reference>
<evidence type="ECO:0000256" key="1">
    <source>
        <dbReference type="SAM" id="MobiDB-lite"/>
    </source>
</evidence>
<accession>A0A2S4UBP2</accession>
<feature type="region of interest" description="Disordered" evidence="1">
    <location>
        <begin position="1314"/>
        <end position="1426"/>
    </location>
</feature>
<keyword evidence="3" id="KW-1185">Reference proteome</keyword>
<feature type="compositionally biased region" description="Low complexity" evidence="1">
    <location>
        <begin position="1344"/>
        <end position="1355"/>
    </location>
</feature>
<dbReference type="VEuPathDB" id="FungiDB:PSTT_08044"/>
<feature type="compositionally biased region" description="Polar residues" evidence="1">
    <location>
        <begin position="634"/>
        <end position="651"/>
    </location>
</feature>
<feature type="region of interest" description="Disordered" evidence="1">
    <location>
        <begin position="1490"/>
        <end position="1539"/>
    </location>
</feature>
<feature type="compositionally biased region" description="Polar residues" evidence="1">
    <location>
        <begin position="596"/>
        <end position="609"/>
    </location>
</feature>
<feature type="region of interest" description="Disordered" evidence="1">
    <location>
        <begin position="1231"/>
        <end position="1300"/>
    </location>
</feature>
<evidence type="ECO:0000313" key="3">
    <source>
        <dbReference type="Proteomes" id="UP000238274"/>
    </source>
</evidence>
<reference evidence="3" key="3">
    <citation type="journal article" date="2018" name="Mol. Plant Microbe Interact.">
        <title>Genome sequence resources for the wheat stripe rust pathogen (Puccinia striiformis f. sp. tritici) and the barley stripe rust pathogen (Puccinia striiformis f. sp. hordei).</title>
        <authorList>
            <person name="Xia C."/>
            <person name="Wang M."/>
            <person name="Yin C."/>
            <person name="Cornejo O.E."/>
            <person name="Hulbert S.H."/>
            <person name="Chen X."/>
        </authorList>
    </citation>
    <scope>NUCLEOTIDE SEQUENCE [LARGE SCALE GENOMIC DNA]</scope>
    <source>
        <strain evidence="3">93TX-2</strain>
    </source>
</reference>
<feature type="compositionally biased region" description="Polar residues" evidence="1">
    <location>
        <begin position="677"/>
        <end position="690"/>
    </location>
</feature>
<feature type="compositionally biased region" description="Polar residues" evidence="1">
    <location>
        <begin position="554"/>
        <end position="570"/>
    </location>
</feature>
<feature type="region of interest" description="Disordered" evidence="1">
    <location>
        <begin position="148"/>
        <end position="187"/>
    </location>
</feature>